<accession>A0A291RLF4</accession>
<sequence>METITVERIIPAPIEQVFDWCATSTNYERSRWVLHNELTHPGDGAPYGVGAIRVHTWLIGRFHERITRYDAPHAFDYVVDRSFPPSRHEGGSMTFTEVPNGTKVLWTSSVEVGSPIAATHLTRWLAKPTVSHVFGRILDACAKDLASARN</sequence>
<protein>
    <submittedName>
        <fullName evidence="1">MxaD family protein</fullName>
    </submittedName>
</protein>
<dbReference type="RefSeq" id="WP_098695221.1">
    <property type="nucleotide sequence ID" value="NZ_CP023778.1"/>
</dbReference>
<dbReference type="EMBL" id="CP023778">
    <property type="protein sequence ID" value="ATL68120.1"/>
    <property type="molecule type" value="Genomic_DNA"/>
</dbReference>
<dbReference type="Proteomes" id="UP000221961">
    <property type="component" value="Chromosome"/>
</dbReference>
<dbReference type="KEGG" id="ntp:CRH09_19955"/>
<dbReference type="Gene3D" id="3.30.530.20">
    <property type="match status" value="1"/>
</dbReference>
<dbReference type="SUPFAM" id="SSF55961">
    <property type="entry name" value="Bet v1-like"/>
    <property type="match status" value="1"/>
</dbReference>
<dbReference type="GeneID" id="88359637"/>
<proteinExistence type="predicted"/>
<dbReference type="Pfam" id="PF10604">
    <property type="entry name" value="Polyketide_cyc2"/>
    <property type="match status" value="1"/>
</dbReference>
<dbReference type="InterPro" id="IPR023393">
    <property type="entry name" value="START-like_dom_sf"/>
</dbReference>
<evidence type="ECO:0000313" key="2">
    <source>
        <dbReference type="Proteomes" id="UP000221961"/>
    </source>
</evidence>
<name>A0A291RLF4_9NOCA</name>
<dbReference type="AlphaFoldDB" id="A0A291RLF4"/>
<evidence type="ECO:0000313" key="1">
    <source>
        <dbReference type="EMBL" id="ATL68120.1"/>
    </source>
</evidence>
<dbReference type="CDD" id="cd07821">
    <property type="entry name" value="PYR_PYL_RCAR_like"/>
    <property type="match status" value="1"/>
</dbReference>
<dbReference type="InterPro" id="IPR019587">
    <property type="entry name" value="Polyketide_cyclase/dehydratase"/>
</dbReference>
<organism evidence="1 2">
    <name type="scientific">Nocardia terpenica</name>
    <dbReference type="NCBI Taxonomy" id="455432"/>
    <lineage>
        <taxon>Bacteria</taxon>
        <taxon>Bacillati</taxon>
        <taxon>Actinomycetota</taxon>
        <taxon>Actinomycetes</taxon>
        <taxon>Mycobacteriales</taxon>
        <taxon>Nocardiaceae</taxon>
        <taxon>Nocardia</taxon>
    </lineage>
</organism>
<reference evidence="1 2" key="1">
    <citation type="submission" date="2017-10" db="EMBL/GenBank/DDBJ databases">
        <title>Comparative genomics between pathogenic Norcardia.</title>
        <authorList>
            <person name="Zeng L."/>
        </authorList>
    </citation>
    <scope>NUCLEOTIDE SEQUENCE [LARGE SCALE GENOMIC DNA]</scope>
    <source>
        <strain evidence="1 2">NC_YFY_NT001</strain>
    </source>
</reference>
<gene>
    <name evidence="1" type="ORF">CRH09_19955</name>
</gene>